<dbReference type="RefSeq" id="WP_129223193.1">
    <property type="nucleotide sequence ID" value="NZ_SDOZ01000002.1"/>
</dbReference>
<evidence type="ECO:0000256" key="4">
    <source>
        <dbReference type="ARBA" id="ARBA00022884"/>
    </source>
</evidence>
<dbReference type="Gene3D" id="3.40.50.1470">
    <property type="entry name" value="Peptidyl-tRNA hydrolase"/>
    <property type="match status" value="1"/>
</dbReference>
<dbReference type="EC" id="3.1.1.29" evidence="1 8"/>
<dbReference type="PROSITE" id="PS01196">
    <property type="entry name" value="PEPT_TRNA_HYDROL_2"/>
    <property type="match status" value="1"/>
</dbReference>
<evidence type="ECO:0000256" key="8">
    <source>
        <dbReference type="HAMAP-Rule" id="MF_00083"/>
    </source>
</evidence>
<evidence type="ECO:0000256" key="7">
    <source>
        <dbReference type="ARBA" id="ARBA00050038"/>
    </source>
</evidence>
<comment type="similarity">
    <text evidence="5 8">Belongs to the PTH family.</text>
</comment>
<dbReference type="OrthoDB" id="9800507at2"/>
<evidence type="ECO:0000313" key="9">
    <source>
        <dbReference type="EMBL" id="RXZ60978.1"/>
    </source>
</evidence>
<keyword evidence="4 8" id="KW-0694">RNA-binding</keyword>
<keyword evidence="3 8" id="KW-0378">Hydrolase</keyword>
<dbReference type="PANTHER" id="PTHR17224">
    <property type="entry name" value="PEPTIDYL-TRNA HYDROLASE"/>
    <property type="match status" value="1"/>
</dbReference>
<dbReference type="GO" id="GO:0072344">
    <property type="term" value="P:rescue of stalled ribosome"/>
    <property type="evidence" value="ECO:0007669"/>
    <property type="project" value="UniProtKB-UniRule"/>
</dbReference>
<evidence type="ECO:0000256" key="3">
    <source>
        <dbReference type="ARBA" id="ARBA00022801"/>
    </source>
</evidence>
<dbReference type="PANTHER" id="PTHR17224:SF1">
    <property type="entry name" value="PEPTIDYL-TRNA HYDROLASE"/>
    <property type="match status" value="1"/>
</dbReference>
<name>A0A4Q2K8F0_9FIRM</name>
<comment type="subcellular location">
    <subcellularLocation>
        <location evidence="8">Cytoplasm</location>
    </subcellularLocation>
</comment>
<feature type="active site" description="Proton acceptor" evidence="8">
    <location>
        <position position="19"/>
    </location>
</feature>
<feature type="binding site" evidence="8">
    <location>
        <position position="66"/>
    </location>
    <ligand>
        <name>tRNA</name>
        <dbReference type="ChEBI" id="CHEBI:17843"/>
    </ligand>
</feature>
<dbReference type="GO" id="GO:0004045">
    <property type="term" value="F:peptidyl-tRNA hydrolase activity"/>
    <property type="evidence" value="ECO:0007669"/>
    <property type="project" value="UniProtKB-UniRule"/>
</dbReference>
<protein>
    <recommendedName>
        <fullName evidence="7 8">Peptidyl-tRNA hydrolase</fullName>
        <shortName evidence="8">Pth</shortName>
        <ecNumber evidence="1 8">3.1.1.29</ecNumber>
    </recommendedName>
</protein>
<dbReference type="GO" id="GO:0000049">
    <property type="term" value="F:tRNA binding"/>
    <property type="evidence" value="ECO:0007669"/>
    <property type="project" value="UniProtKB-UniRule"/>
</dbReference>
<feature type="site" description="Discriminates between blocked and unblocked aminoacyl-tRNA" evidence="8">
    <location>
        <position position="9"/>
    </location>
</feature>
<comment type="caution">
    <text evidence="9">The sequence shown here is derived from an EMBL/GenBank/DDBJ whole genome shotgun (WGS) entry which is preliminary data.</text>
</comment>
<dbReference type="InterPro" id="IPR001328">
    <property type="entry name" value="Pept_tRNA_hydro"/>
</dbReference>
<evidence type="ECO:0000256" key="6">
    <source>
        <dbReference type="ARBA" id="ARBA00048707"/>
    </source>
</evidence>
<dbReference type="GO" id="GO:0005737">
    <property type="term" value="C:cytoplasm"/>
    <property type="evidence" value="ECO:0007669"/>
    <property type="project" value="UniProtKB-SubCell"/>
</dbReference>
<feature type="site" description="Stabilizes the basic form of H active site to accept a proton" evidence="8">
    <location>
        <position position="91"/>
    </location>
</feature>
<dbReference type="GO" id="GO:0006515">
    <property type="term" value="P:protein quality control for misfolded or incompletely synthesized proteins"/>
    <property type="evidence" value="ECO:0007669"/>
    <property type="project" value="UniProtKB-UniRule"/>
</dbReference>
<dbReference type="HAMAP" id="MF_00083">
    <property type="entry name" value="Pept_tRNA_hydro_bact"/>
    <property type="match status" value="1"/>
</dbReference>
<organism evidence="9 10">
    <name type="scientific">Candidatus Borkfalkia ceftriaxoniphila</name>
    <dbReference type="NCBI Taxonomy" id="2508949"/>
    <lineage>
        <taxon>Bacteria</taxon>
        <taxon>Bacillati</taxon>
        <taxon>Bacillota</taxon>
        <taxon>Clostridia</taxon>
        <taxon>Christensenellales</taxon>
        <taxon>Christensenellaceae</taxon>
        <taxon>Candidatus Borkfalkia</taxon>
    </lineage>
</organism>
<dbReference type="EMBL" id="SDOZ01000002">
    <property type="protein sequence ID" value="RXZ60978.1"/>
    <property type="molecule type" value="Genomic_DNA"/>
</dbReference>
<gene>
    <name evidence="8" type="primary">pth</name>
    <name evidence="9" type="ORF">ESZ91_00930</name>
</gene>
<keyword evidence="8" id="KW-0963">Cytoplasm</keyword>
<dbReference type="NCBIfam" id="TIGR00447">
    <property type="entry name" value="pth"/>
    <property type="match status" value="1"/>
</dbReference>
<evidence type="ECO:0000256" key="2">
    <source>
        <dbReference type="ARBA" id="ARBA00022555"/>
    </source>
</evidence>
<dbReference type="Pfam" id="PF01195">
    <property type="entry name" value="Pept_tRNA_hydro"/>
    <property type="match status" value="1"/>
</dbReference>
<evidence type="ECO:0000256" key="5">
    <source>
        <dbReference type="ARBA" id="ARBA00038063"/>
    </source>
</evidence>
<evidence type="ECO:0000313" key="10">
    <source>
        <dbReference type="Proteomes" id="UP000291269"/>
    </source>
</evidence>
<comment type="function">
    <text evidence="8">Hydrolyzes ribosome-free peptidyl-tRNAs (with 1 or more amino acids incorporated), which drop off the ribosome during protein synthesis, or as a result of ribosome stalling.</text>
</comment>
<keyword evidence="2 8" id="KW-0820">tRNA-binding</keyword>
<keyword evidence="10" id="KW-1185">Reference proteome</keyword>
<dbReference type="InterPro" id="IPR036416">
    <property type="entry name" value="Pept_tRNA_hydro_sf"/>
</dbReference>
<dbReference type="Proteomes" id="UP000291269">
    <property type="component" value="Unassembled WGS sequence"/>
</dbReference>
<dbReference type="CDD" id="cd00462">
    <property type="entry name" value="PTH"/>
    <property type="match status" value="1"/>
</dbReference>
<dbReference type="InterPro" id="IPR018171">
    <property type="entry name" value="Pept_tRNA_hydro_CS"/>
</dbReference>
<sequence length="188" mass="20492">MYLIVGLGNPEAKYETTFHNMGFLAVGDAAEKLGVKFKKKECEASVAEAFIGGEKVVLARPVTYMNASGRAVKQLVSKYKIPLENLIVVYDDYDLPKGHIRIRASGSAGTHNGMRSIIGELGTGEFARVRVGIRDEEVDIPIIHYVLSNVRKEDYPLFAKACSNAAEACIAFASGKGIEQVMSEYNGK</sequence>
<feature type="binding site" evidence="8">
    <location>
        <position position="14"/>
    </location>
    <ligand>
        <name>tRNA</name>
        <dbReference type="ChEBI" id="CHEBI:17843"/>
    </ligand>
</feature>
<comment type="subunit">
    <text evidence="8">Monomer.</text>
</comment>
<comment type="function">
    <text evidence="8">Catalyzes the release of premature peptidyl moieties from peptidyl-tRNA molecules trapped in stalled 50S ribosomal subunits, and thus maintains levels of free tRNAs and 50S ribosomes.</text>
</comment>
<proteinExistence type="inferred from homology"/>
<evidence type="ECO:0000256" key="1">
    <source>
        <dbReference type="ARBA" id="ARBA00013260"/>
    </source>
</evidence>
<accession>A0A4Q2K8F0</accession>
<reference evidence="9 10" key="1">
    <citation type="journal article" date="2019" name="Gut">
        <title>Antibiotics-induced monodominance of a novel gut bacterial order.</title>
        <authorList>
            <person name="Hildebrand F."/>
            <person name="Moitinho-Silva L."/>
            <person name="Blasche S."/>
            <person name="Jahn M.T."/>
            <person name="Gossmann T.I."/>
            <person name="Heuerta-Cepas J."/>
            <person name="Hercog R."/>
            <person name="Luetge M."/>
            <person name="Bahram M."/>
            <person name="Pryszlak A."/>
            <person name="Alves R.J."/>
            <person name="Waszak S.M."/>
            <person name="Zhu A."/>
            <person name="Ye L."/>
            <person name="Costea P.I."/>
            <person name="Aalvink S."/>
            <person name="Belzer C."/>
            <person name="Forslund S.K."/>
            <person name="Sunagawa S."/>
            <person name="Hentschel U."/>
            <person name="Merten C."/>
            <person name="Patil K.R."/>
            <person name="Benes V."/>
            <person name="Bork P."/>
        </authorList>
    </citation>
    <scope>NUCLEOTIDE SEQUENCE [LARGE SCALE GENOMIC DNA]</scope>
    <source>
        <strain evidence="9 10">HDS1380</strain>
    </source>
</reference>
<feature type="binding site" evidence="8">
    <location>
        <position position="112"/>
    </location>
    <ligand>
        <name>tRNA</name>
        <dbReference type="ChEBI" id="CHEBI:17843"/>
    </ligand>
</feature>
<comment type="catalytic activity">
    <reaction evidence="6 8">
        <text>an N-acyl-L-alpha-aminoacyl-tRNA + H2O = an N-acyl-L-amino acid + a tRNA + H(+)</text>
        <dbReference type="Rhea" id="RHEA:54448"/>
        <dbReference type="Rhea" id="RHEA-COMP:10123"/>
        <dbReference type="Rhea" id="RHEA-COMP:13883"/>
        <dbReference type="ChEBI" id="CHEBI:15377"/>
        <dbReference type="ChEBI" id="CHEBI:15378"/>
        <dbReference type="ChEBI" id="CHEBI:59874"/>
        <dbReference type="ChEBI" id="CHEBI:78442"/>
        <dbReference type="ChEBI" id="CHEBI:138191"/>
        <dbReference type="EC" id="3.1.1.29"/>
    </reaction>
</comment>
<dbReference type="SUPFAM" id="SSF53178">
    <property type="entry name" value="Peptidyl-tRNA hydrolase-like"/>
    <property type="match status" value="1"/>
</dbReference>
<feature type="binding site" evidence="8">
    <location>
        <position position="64"/>
    </location>
    <ligand>
        <name>tRNA</name>
        <dbReference type="ChEBI" id="CHEBI:17843"/>
    </ligand>
</feature>
<dbReference type="AlphaFoldDB" id="A0A4Q2K8F0"/>
<dbReference type="FunFam" id="3.40.50.1470:FF:000001">
    <property type="entry name" value="Peptidyl-tRNA hydrolase"/>
    <property type="match status" value="1"/>
</dbReference>